<evidence type="ECO:0000256" key="2">
    <source>
        <dbReference type="ARBA" id="ARBA00023002"/>
    </source>
</evidence>
<accession>A0A7Y9KDP8</accession>
<evidence type="ECO:0000313" key="3">
    <source>
        <dbReference type="EMBL" id="NYE13660.1"/>
    </source>
</evidence>
<dbReference type="PANTHER" id="PTHR42760">
    <property type="entry name" value="SHORT-CHAIN DEHYDROGENASES/REDUCTASES FAMILY MEMBER"/>
    <property type="match status" value="1"/>
</dbReference>
<dbReference type="InterPro" id="IPR020904">
    <property type="entry name" value="Sc_DH/Rdtase_CS"/>
</dbReference>
<organism evidence="3 4">
    <name type="scientific">Actinomadura citrea</name>
    <dbReference type="NCBI Taxonomy" id="46158"/>
    <lineage>
        <taxon>Bacteria</taxon>
        <taxon>Bacillati</taxon>
        <taxon>Actinomycetota</taxon>
        <taxon>Actinomycetes</taxon>
        <taxon>Streptosporangiales</taxon>
        <taxon>Thermomonosporaceae</taxon>
        <taxon>Actinomadura</taxon>
    </lineage>
</organism>
<dbReference type="SUPFAM" id="SSF51735">
    <property type="entry name" value="NAD(P)-binding Rossmann-fold domains"/>
    <property type="match status" value="1"/>
</dbReference>
<dbReference type="Pfam" id="PF13561">
    <property type="entry name" value="adh_short_C2"/>
    <property type="match status" value="1"/>
</dbReference>
<evidence type="ECO:0000256" key="1">
    <source>
        <dbReference type="ARBA" id="ARBA00006484"/>
    </source>
</evidence>
<evidence type="ECO:0000313" key="4">
    <source>
        <dbReference type="Proteomes" id="UP000591272"/>
    </source>
</evidence>
<dbReference type="EC" id="1.1.1.100" evidence="3"/>
<dbReference type="GO" id="GO:0004316">
    <property type="term" value="F:3-oxoacyl-[acyl-carrier-protein] reductase (NADPH) activity"/>
    <property type="evidence" value="ECO:0007669"/>
    <property type="project" value="UniProtKB-EC"/>
</dbReference>
<dbReference type="InterPro" id="IPR036291">
    <property type="entry name" value="NAD(P)-bd_dom_sf"/>
</dbReference>
<dbReference type="PRINTS" id="PR00081">
    <property type="entry name" value="GDHRDH"/>
</dbReference>
<dbReference type="Proteomes" id="UP000591272">
    <property type="component" value="Unassembled WGS sequence"/>
</dbReference>
<dbReference type="PROSITE" id="PS00061">
    <property type="entry name" value="ADH_SHORT"/>
    <property type="match status" value="1"/>
</dbReference>
<dbReference type="PANTHER" id="PTHR42760:SF133">
    <property type="entry name" value="3-OXOACYL-[ACYL-CARRIER-PROTEIN] REDUCTASE"/>
    <property type="match status" value="1"/>
</dbReference>
<dbReference type="InterPro" id="IPR002347">
    <property type="entry name" value="SDR_fam"/>
</dbReference>
<sequence length="227" mass="23680">MAQVQEGRSQRALVIGGLGAIGGAVVRRLRDAGWECLVASRSPSADISLDVGDEASVVTASAASPPLDALVIATNLEPSASLSELTGRHAAAMFATHVTGPLLFIRSARHLLAKGSSIVFLSSPAAYRGSYDPCYAAAKGATIALARTLAKELAPDVRVNVLSPSIVEDSPVARKMTPDFRARHREASLLERTLSMDECAEAVCFLVSHPHVTGATLHLNGGEFLGA</sequence>
<comment type="similarity">
    <text evidence="1">Belongs to the short-chain dehydrogenases/reductases (SDR) family.</text>
</comment>
<protein>
    <submittedName>
        <fullName evidence="3">3-oxoacyl-[acyl-carrier protein] reductase</fullName>
        <ecNumber evidence="3">1.1.1.100</ecNumber>
    </submittedName>
</protein>
<reference evidence="3 4" key="1">
    <citation type="submission" date="2020-07" db="EMBL/GenBank/DDBJ databases">
        <title>Sequencing the genomes of 1000 actinobacteria strains.</title>
        <authorList>
            <person name="Klenk H.-P."/>
        </authorList>
    </citation>
    <scope>NUCLEOTIDE SEQUENCE [LARGE SCALE GENOMIC DNA]</scope>
    <source>
        <strain evidence="3 4">DSM 43461</strain>
    </source>
</reference>
<dbReference type="RefSeq" id="WP_179834660.1">
    <property type="nucleotide sequence ID" value="NZ_BMRD01000018.1"/>
</dbReference>
<name>A0A7Y9KDP8_9ACTN</name>
<keyword evidence="2 3" id="KW-0560">Oxidoreductase</keyword>
<keyword evidence="4" id="KW-1185">Reference proteome</keyword>
<comment type="caution">
    <text evidence="3">The sequence shown here is derived from an EMBL/GenBank/DDBJ whole genome shotgun (WGS) entry which is preliminary data.</text>
</comment>
<dbReference type="Gene3D" id="3.40.50.720">
    <property type="entry name" value="NAD(P)-binding Rossmann-like Domain"/>
    <property type="match status" value="1"/>
</dbReference>
<dbReference type="EMBL" id="JACCBT010000001">
    <property type="protein sequence ID" value="NYE13660.1"/>
    <property type="molecule type" value="Genomic_DNA"/>
</dbReference>
<proteinExistence type="inferred from homology"/>
<dbReference type="AlphaFoldDB" id="A0A7Y9KDP8"/>
<gene>
    <name evidence="3" type="ORF">BJ999_003956</name>
</gene>
<dbReference type="CDD" id="cd05233">
    <property type="entry name" value="SDR_c"/>
    <property type="match status" value="1"/>
</dbReference>